<dbReference type="Pfam" id="PF08327">
    <property type="entry name" value="AHSA1"/>
    <property type="match status" value="1"/>
</dbReference>
<dbReference type="AlphaFoldDB" id="A0A4P6EBQ0"/>
<dbReference type="Gene3D" id="3.30.530.20">
    <property type="match status" value="1"/>
</dbReference>
<evidence type="ECO:0000256" key="1">
    <source>
        <dbReference type="ARBA" id="ARBA00006817"/>
    </source>
</evidence>
<gene>
    <name evidence="3" type="ORF">ET475_06255</name>
</gene>
<feature type="domain" description="Activator of Hsp90 ATPase homologue 1/2-like C-terminal" evidence="2">
    <location>
        <begin position="15"/>
        <end position="139"/>
    </location>
</feature>
<dbReference type="CDD" id="cd07814">
    <property type="entry name" value="SRPBCC_CalC_Aha1-like"/>
    <property type="match status" value="1"/>
</dbReference>
<accession>A0A4P6EBQ0</accession>
<proteinExistence type="inferred from homology"/>
<dbReference type="SUPFAM" id="SSF55961">
    <property type="entry name" value="Bet v1-like"/>
    <property type="match status" value="1"/>
</dbReference>
<dbReference type="InterPro" id="IPR013538">
    <property type="entry name" value="ASHA1/2-like_C"/>
</dbReference>
<evidence type="ECO:0000313" key="4">
    <source>
        <dbReference type="Proteomes" id="UP000293995"/>
    </source>
</evidence>
<dbReference type="Proteomes" id="UP000293995">
    <property type="component" value="Chromosome"/>
</dbReference>
<organism evidence="3 4">
    <name type="scientific">Microbacterium protaetiae</name>
    <dbReference type="NCBI Taxonomy" id="2509458"/>
    <lineage>
        <taxon>Bacteria</taxon>
        <taxon>Bacillati</taxon>
        <taxon>Actinomycetota</taxon>
        <taxon>Actinomycetes</taxon>
        <taxon>Micrococcales</taxon>
        <taxon>Microbacteriaceae</taxon>
        <taxon>Microbacterium</taxon>
    </lineage>
</organism>
<dbReference type="EMBL" id="CP035494">
    <property type="protein sequence ID" value="QAY59630.1"/>
    <property type="molecule type" value="Genomic_DNA"/>
</dbReference>
<protein>
    <submittedName>
        <fullName evidence="3">ATPase</fullName>
    </submittedName>
</protein>
<reference evidence="3 4" key="1">
    <citation type="submission" date="2019-01" db="EMBL/GenBank/DDBJ databases">
        <title>Genome sequencing of strain DFW100M-13.</title>
        <authorList>
            <person name="Heo J."/>
            <person name="Kim S.-J."/>
            <person name="Kim J.-S."/>
            <person name="Hong S.-B."/>
            <person name="Kwon S.-W."/>
        </authorList>
    </citation>
    <scope>NUCLEOTIDE SEQUENCE [LARGE SCALE GENOMIC DNA]</scope>
    <source>
        <strain evidence="3 4">DFW100M-13</strain>
    </source>
</reference>
<dbReference type="InterPro" id="IPR023393">
    <property type="entry name" value="START-like_dom_sf"/>
</dbReference>
<dbReference type="KEGG" id="mprt:ET475_06255"/>
<evidence type="ECO:0000313" key="3">
    <source>
        <dbReference type="EMBL" id="QAY59630.1"/>
    </source>
</evidence>
<name>A0A4P6EBQ0_9MICO</name>
<evidence type="ECO:0000259" key="2">
    <source>
        <dbReference type="Pfam" id="PF08327"/>
    </source>
</evidence>
<dbReference type="RefSeq" id="WP_129387338.1">
    <property type="nucleotide sequence ID" value="NZ_CP035494.1"/>
</dbReference>
<sequence>MADGYDATSTITIEAPREEVWRVLLDPAAVKEYMFGTDLETSWAVGGQIRWRGVWKDKPFEDHGVILEVDAPARLVFTHFSPLSGDEDVPENHHTLTWTLDDTGPATTVLTLRQSNNTTPEAAEHSRRMWDQLVATVKQIAERG</sequence>
<comment type="similarity">
    <text evidence="1">Belongs to the AHA1 family.</text>
</comment>
<dbReference type="OrthoDB" id="9803476at2"/>
<keyword evidence="4" id="KW-1185">Reference proteome</keyword>